<protein>
    <submittedName>
        <fullName evidence="2">YidB family protein</fullName>
    </submittedName>
</protein>
<dbReference type="Pfam" id="PF20159">
    <property type="entry name" value="YidB"/>
    <property type="match status" value="1"/>
</dbReference>
<dbReference type="EMBL" id="CP163444">
    <property type="protein sequence ID" value="XDQ70715.1"/>
    <property type="molecule type" value="Genomic_DNA"/>
</dbReference>
<dbReference type="InterPro" id="IPR027405">
    <property type="entry name" value="YidB-like"/>
</dbReference>
<dbReference type="InterPro" id="IPR045372">
    <property type="entry name" value="YidB"/>
</dbReference>
<evidence type="ECO:0000313" key="2">
    <source>
        <dbReference type="EMBL" id="XDQ70715.1"/>
    </source>
</evidence>
<proteinExistence type="predicted"/>
<dbReference type="SUPFAM" id="SSF140804">
    <property type="entry name" value="YidB-like"/>
    <property type="match status" value="1"/>
</dbReference>
<dbReference type="Gene3D" id="1.10.10.690">
    <property type="entry name" value="YidB-like"/>
    <property type="match status" value="1"/>
</dbReference>
<organism evidence="2">
    <name type="scientific">Streptomyces sp. R44</name>
    <dbReference type="NCBI Taxonomy" id="3238633"/>
    <lineage>
        <taxon>Bacteria</taxon>
        <taxon>Bacillati</taxon>
        <taxon>Actinomycetota</taxon>
        <taxon>Actinomycetes</taxon>
        <taxon>Kitasatosporales</taxon>
        <taxon>Streptomycetaceae</taxon>
        <taxon>Streptomyces</taxon>
    </lineage>
</organism>
<feature type="region of interest" description="Disordered" evidence="1">
    <location>
        <begin position="120"/>
        <end position="143"/>
    </location>
</feature>
<gene>
    <name evidence="2" type="ORF">AB5J54_09375</name>
</gene>
<reference evidence="2" key="1">
    <citation type="submission" date="2024-07" db="EMBL/GenBank/DDBJ databases">
        <authorList>
            <person name="Yu S.T."/>
        </authorList>
    </citation>
    <scope>NUCLEOTIDE SEQUENCE</scope>
    <source>
        <strain evidence="2">R44</strain>
    </source>
</reference>
<name>A0AB39SY97_9ACTN</name>
<accession>A0AB39SY97</accession>
<sequence length="143" mass="13952">MAGNDLGSLLGSLLGGSSSGGGQGGGNILGSLLGALMGGQAGSGANGSNPLGGLLDMLTRSGLTDQTQSWVGTGENQAVSGAQIAEALPDDTLQKVAADAGVSPQEAADEIARSLPQAVDKLTPSGSLPQGASLEEIIRQQQL</sequence>
<dbReference type="RefSeq" id="WP_369143447.1">
    <property type="nucleotide sequence ID" value="NZ_CP163444.1"/>
</dbReference>
<dbReference type="AlphaFoldDB" id="A0AB39SY97"/>
<evidence type="ECO:0000256" key="1">
    <source>
        <dbReference type="SAM" id="MobiDB-lite"/>
    </source>
</evidence>